<organism evidence="1 2">
    <name type="scientific">Aeromonas phage phiA8-29</name>
    <dbReference type="NCBI Taxonomy" id="1978922"/>
    <lineage>
        <taxon>Viruses</taxon>
        <taxon>Duplodnaviria</taxon>
        <taxon>Heunggongvirae</taxon>
        <taxon>Uroviricota</taxon>
        <taxon>Caudoviricetes</taxon>
        <taxon>Pantevenvirales</taxon>
        <taxon>Ackermannviridae</taxon>
        <taxon>Tedavirus</taxon>
        <taxon>Tedavirus A829</taxon>
    </lineage>
</organism>
<evidence type="ECO:0000313" key="1">
    <source>
        <dbReference type="EMBL" id="ARK07967.1"/>
    </source>
</evidence>
<protein>
    <submittedName>
        <fullName evidence="1">Uncharacterized protein</fullName>
    </submittedName>
</protein>
<dbReference type="EMBL" id="KY914485">
    <property type="protein sequence ID" value="ARK07967.1"/>
    <property type="molecule type" value="Genomic_DNA"/>
</dbReference>
<name>A0A1W6DY75_9CAUD</name>
<evidence type="ECO:0000313" key="2">
    <source>
        <dbReference type="Proteomes" id="UP000221506"/>
    </source>
</evidence>
<gene>
    <name evidence="1" type="ORF">phiA829_147</name>
</gene>
<keyword evidence="2" id="KW-1185">Reference proteome</keyword>
<accession>A0A1W6DY75</accession>
<dbReference type="Proteomes" id="UP000221506">
    <property type="component" value="Segment"/>
</dbReference>
<sequence>MAANVFAVHLNKSSLEIEDIHEVVLDYKDSGHQFEAVLVVIHHDNEVDHWCIPIEDGKVAKIGFDVLKHSIKKAVESRQPAAYKIEQGLLRTSNGGDMWDGIVDLDAYDHFWWDGFTLKANGRYNKETLFCLHLPSHPQDPQFKEKMLEDIFQAMKEMKPCVKR</sequence>
<proteinExistence type="predicted"/>
<reference evidence="1 2" key="1">
    <citation type="submission" date="2017-04" db="EMBL/GenBank/DDBJ databases">
        <title>Complete genome sequence and characterization of temperature-dependent bacteriophage phiA8-29 infecting Aeromonas.</title>
        <authorList>
            <person name="He Y."/>
            <person name="Yang H."/>
        </authorList>
    </citation>
    <scope>NUCLEOTIDE SEQUENCE [LARGE SCALE GENOMIC DNA]</scope>
</reference>